<reference evidence="1" key="1">
    <citation type="submission" date="2021-06" db="EMBL/GenBank/DDBJ databases">
        <authorList>
            <person name="Kallberg Y."/>
            <person name="Tangrot J."/>
            <person name="Rosling A."/>
        </authorList>
    </citation>
    <scope>NUCLEOTIDE SEQUENCE</scope>
    <source>
        <strain evidence="1">MA453B</strain>
    </source>
</reference>
<dbReference type="AlphaFoldDB" id="A0A9N9P6Z6"/>
<dbReference type="Proteomes" id="UP000789405">
    <property type="component" value="Unassembled WGS sequence"/>
</dbReference>
<sequence length="41" mass="4751">LSQLEKEYSKVKDKPEEGLQGKQVMLPLHMLVNIAIRRDQS</sequence>
<protein>
    <submittedName>
        <fullName evidence="1">26622_t:CDS:1</fullName>
    </submittedName>
</protein>
<comment type="caution">
    <text evidence="1">The sequence shown here is derived from an EMBL/GenBank/DDBJ whole genome shotgun (WGS) entry which is preliminary data.</text>
</comment>
<evidence type="ECO:0000313" key="1">
    <source>
        <dbReference type="EMBL" id="CAG8796106.1"/>
    </source>
</evidence>
<proteinExistence type="predicted"/>
<organism evidence="1 2">
    <name type="scientific">Dentiscutata erythropus</name>
    <dbReference type="NCBI Taxonomy" id="1348616"/>
    <lineage>
        <taxon>Eukaryota</taxon>
        <taxon>Fungi</taxon>
        <taxon>Fungi incertae sedis</taxon>
        <taxon>Mucoromycota</taxon>
        <taxon>Glomeromycotina</taxon>
        <taxon>Glomeromycetes</taxon>
        <taxon>Diversisporales</taxon>
        <taxon>Gigasporaceae</taxon>
        <taxon>Dentiscutata</taxon>
    </lineage>
</organism>
<gene>
    <name evidence="1" type="ORF">DERYTH_LOCUS22410</name>
</gene>
<evidence type="ECO:0000313" key="2">
    <source>
        <dbReference type="Proteomes" id="UP000789405"/>
    </source>
</evidence>
<keyword evidence="2" id="KW-1185">Reference proteome</keyword>
<dbReference type="EMBL" id="CAJVPY010031072">
    <property type="protein sequence ID" value="CAG8796106.1"/>
    <property type="molecule type" value="Genomic_DNA"/>
</dbReference>
<accession>A0A9N9P6Z6</accession>
<feature type="non-terminal residue" evidence="1">
    <location>
        <position position="1"/>
    </location>
</feature>
<name>A0A9N9P6Z6_9GLOM</name>